<dbReference type="AlphaFoldDB" id="I9RXY6"/>
<reference evidence="2 3" key="1">
    <citation type="submission" date="2012-02" db="EMBL/GenBank/DDBJ databases">
        <title>The Genome Sequence of Bacteroides nordii CL02T12C05.</title>
        <authorList>
            <consortium name="The Broad Institute Genome Sequencing Platform"/>
            <person name="Earl A."/>
            <person name="Ward D."/>
            <person name="Feldgarden M."/>
            <person name="Gevers D."/>
            <person name="Zitomersky N.L."/>
            <person name="Coyne M.J."/>
            <person name="Comstock L.E."/>
            <person name="Young S.K."/>
            <person name="Zeng Q."/>
            <person name="Gargeya S."/>
            <person name="Fitzgerald M."/>
            <person name="Haas B."/>
            <person name="Abouelleil A."/>
            <person name="Alvarado L."/>
            <person name="Arachchi H.M."/>
            <person name="Berlin A."/>
            <person name="Chapman S.B."/>
            <person name="Gearin G."/>
            <person name="Goldberg J."/>
            <person name="Griggs A."/>
            <person name="Gujja S."/>
            <person name="Hansen M."/>
            <person name="Heiman D."/>
            <person name="Howarth C."/>
            <person name="Larimer J."/>
            <person name="Lui A."/>
            <person name="MacDonald P.J.P."/>
            <person name="McCowen C."/>
            <person name="Montmayeur A."/>
            <person name="Murphy C."/>
            <person name="Neiman D."/>
            <person name="Pearson M."/>
            <person name="Priest M."/>
            <person name="Roberts A."/>
            <person name="Saif S."/>
            <person name="Shea T."/>
            <person name="Sisk P."/>
            <person name="Stolte C."/>
            <person name="Sykes S."/>
            <person name="Wortman J."/>
            <person name="Nusbaum C."/>
            <person name="Birren B."/>
        </authorList>
    </citation>
    <scope>NUCLEOTIDE SEQUENCE [LARGE SCALE GENOMIC DNA]</scope>
    <source>
        <strain evidence="2 3">CL02T12C05</strain>
    </source>
</reference>
<dbReference type="HOGENOM" id="CLU_201927_0_0_10"/>
<accession>I9RXY6</accession>
<evidence type="ECO:0000256" key="1">
    <source>
        <dbReference type="SAM" id="Phobius"/>
    </source>
</evidence>
<feature type="transmembrane region" description="Helical" evidence="1">
    <location>
        <begin position="12"/>
        <end position="35"/>
    </location>
</feature>
<organism evidence="2 3">
    <name type="scientific">Bacteroides nordii CL02T12C05</name>
    <dbReference type="NCBI Taxonomy" id="997884"/>
    <lineage>
        <taxon>Bacteria</taxon>
        <taxon>Pseudomonadati</taxon>
        <taxon>Bacteroidota</taxon>
        <taxon>Bacteroidia</taxon>
        <taxon>Bacteroidales</taxon>
        <taxon>Bacteroidaceae</taxon>
        <taxon>Bacteroides</taxon>
    </lineage>
</organism>
<keyword evidence="1" id="KW-0812">Transmembrane</keyword>
<dbReference type="EMBL" id="AGXS01000020">
    <property type="protein sequence ID" value="EIY48031.1"/>
    <property type="molecule type" value="Genomic_DNA"/>
</dbReference>
<evidence type="ECO:0000313" key="3">
    <source>
        <dbReference type="Proteomes" id="UP000003089"/>
    </source>
</evidence>
<comment type="caution">
    <text evidence="2">The sequence shown here is derived from an EMBL/GenBank/DDBJ whole genome shotgun (WGS) entry which is preliminary data.</text>
</comment>
<keyword evidence="3" id="KW-1185">Reference proteome</keyword>
<keyword evidence="1" id="KW-0472">Membrane</keyword>
<feature type="transmembrane region" description="Helical" evidence="1">
    <location>
        <begin position="41"/>
        <end position="59"/>
    </location>
</feature>
<dbReference type="Proteomes" id="UP000003089">
    <property type="component" value="Unassembled WGS sequence"/>
</dbReference>
<keyword evidence="1" id="KW-1133">Transmembrane helix</keyword>
<gene>
    <name evidence="2" type="ORF">HMPREF1068_03110</name>
</gene>
<sequence>MKNNNVGRYGVVLAVVLFLIFVALKLTGVIAWSWWWISAPLWVPLVFTLIVCILCLLIIRRYS</sequence>
<protein>
    <recommendedName>
        <fullName evidence="4">Transmembrane Fragile-X-F protein</fullName>
    </recommendedName>
</protein>
<name>I9RXY6_9BACE</name>
<proteinExistence type="predicted"/>
<evidence type="ECO:0008006" key="4">
    <source>
        <dbReference type="Google" id="ProtNLM"/>
    </source>
</evidence>
<evidence type="ECO:0000313" key="2">
    <source>
        <dbReference type="EMBL" id="EIY48031.1"/>
    </source>
</evidence>
<dbReference type="STRING" id="997884.HMPREF1068_03110"/>